<keyword evidence="1" id="KW-1133">Transmembrane helix</keyword>
<protein>
    <submittedName>
        <fullName evidence="3">Lysophospholipase</fullName>
    </submittedName>
</protein>
<dbReference type="SUPFAM" id="SSF53474">
    <property type="entry name" value="alpha/beta-Hydrolases"/>
    <property type="match status" value="1"/>
</dbReference>
<dbReference type="Pfam" id="PF12146">
    <property type="entry name" value="Hydrolase_4"/>
    <property type="match status" value="1"/>
</dbReference>
<evidence type="ECO:0000313" key="3">
    <source>
        <dbReference type="EMBL" id="MCG5078631.1"/>
    </source>
</evidence>
<feature type="transmembrane region" description="Helical" evidence="1">
    <location>
        <begin position="12"/>
        <end position="34"/>
    </location>
</feature>
<proteinExistence type="predicted"/>
<dbReference type="PANTHER" id="PTHR12277:SF79">
    <property type="entry name" value="XAA-PRO DIPEPTIDYL-PEPTIDASE-RELATED"/>
    <property type="match status" value="1"/>
</dbReference>
<dbReference type="RefSeq" id="WP_238468611.1">
    <property type="nucleotide sequence ID" value="NZ_JAKLJA010000066.1"/>
</dbReference>
<keyword evidence="1" id="KW-0472">Membrane</keyword>
<dbReference type="AlphaFoldDB" id="A0A9X1UP98"/>
<accession>A0A9X1UP98</accession>
<dbReference type="InterPro" id="IPR022742">
    <property type="entry name" value="Hydrolase_4"/>
</dbReference>
<gene>
    <name evidence="3" type="ORF">L5014_35795</name>
</gene>
<keyword evidence="1" id="KW-0812">Transmembrane</keyword>
<evidence type="ECO:0000313" key="4">
    <source>
        <dbReference type="Proteomes" id="UP001139308"/>
    </source>
</evidence>
<organism evidence="3 4">
    <name type="scientific">Paraburkholderia tagetis</name>
    <dbReference type="NCBI Taxonomy" id="2913261"/>
    <lineage>
        <taxon>Bacteria</taxon>
        <taxon>Pseudomonadati</taxon>
        <taxon>Pseudomonadota</taxon>
        <taxon>Betaproteobacteria</taxon>
        <taxon>Burkholderiales</taxon>
        <taxon>Burkholderiaceae</taxon>
        <taxon>Paraburkholderia</taxon>
    </lineage>
</organism>
<dbReference type="InterPro" id="IPR029058">
    <property type="entry name" value="AB_hydrolase_fold"/>
</dbReference>
<dbReference type="EMBL" id="JAKLJA010000066">
    <property type="protein sequence ID" value="MCG5078631.1"/>
    <property type="molecule type" value="Genomic_DNA"/>
</dbReference>
<dbReference type="Gene3D" id="3.40.50.1820">
    <property type="entry name" value="alpha/beta hydrolase"/>
    <property type="match status" value="1"/>
</dbReference>
<dbReference type="Proteomes" id="UP001139308">
    <property type="component" value="Unassembled WGS sequence"/>
</dbReference>
<keyword evidence="4" id="KW-1185">Reference proteome</keyword>
<feature type="domain" description="Serine aminopeptidase S33" evidence="2">
    <location>
        <begin position="82"/>
        <end position="200"/>
    </location>
</feature>
<evidence type="ECO:0000256" key="1">
    <source>
        <dbReference type="SAM" id="Phobius"/>
    </source>
</evidence>
<reference evidence="3" key="1">
    <citation type="submission" date="2022-01" db="EMBL/GenBank/DDBJ databases">
        <title>Genome sequence and assembly of Parabukholderia sp. RG36.</title>
        <authorList>
            <person name="Chhetri G."/>
        </authorList>
    </citation>
    <scope>NUCLEOTIDE SEQUENCE</scope>
    <source>
        <strain evidence="3">RG36</strain>
    </source>
</reference>
<name>A0A9X1UP98_9BURK</name>
<dbReference type="PANTHER" id="PTHR12277">
    <property type="entry name" value="ALPHA/BETA HYDROLASE DOMAIN-CONTAINING PROTEIN"/>
    <property type="match status" value="1"/>
</dbReference>
<comment type="caution">
    <text evidence="3">The sequence shown here is derived from an EMBL/GenBank/DDBJ whole genome shotgun (WGS) entry which is preliminary data.</text>
</comment>
<evidence type="ECO:0000259" key="2">
    <source>
        <dbReference type="Pfam" id="PF12146"/>
    </source>
</evidence>
<sequence length="281" mass="30112">MRVDQTMSAPQYAIIAILAIVLIYAIAIALLYWLQGRLIYPPERLRRGPLRADAKGRIGYVRVRAADGNELVCGYAAPADPLRATVVLFHGNGDDLSQRAHIAHALLEAGYGVLLAGYRGYGGAPGRPSEAGLYADGRAAMAFAAQHSQAIVVHGYSLGSGVAVQVATEHPLAALLLEAPFTSVADVAAVHLRWLPPLVPLQRLVRDRYDNLSKIGDVRAPTFVYGGDADRVIPPAQFSRLFAAIRAPRRLAIIAGATHVDAWECGGEAHALRFLADVLET</sequence>